<evidence type="ECO:0000313" key="14">
    <source>
        <dbReference type="Proteomes" id="UP000002624"/>
    </source>
</evidence>
<feature type="region of interest" description="Disordered" evidence="11">
    <location>
        <begin position="600"/>
        <end position="640"/>
    </location>
</feature>
<comment type="catalytic activity">
    <reaction evidence="8">
        <text>L-threonyl-[protein] + ATP = O-phospho-L-threonyl-[protein] + ADP + H(+)</text>
        <dbReference type="Rhea" id="RHEA:46608"/>
        <dbReference type="Rhea" id="RHEA-COMP:11060"/>
        <dbReference type="Rhea" id="RHEA-COMP:11605"/>
        <dbReference type="ChEBI" id="CHEBI:15378"/>
        <dbReference type="ChEBI" id="CHEBI:30013"/>
        <dbReference type="ChEBI" id="CHEBI:30616"/>
        <dbReference type="ChEBI" id="CHEBI:61977"/>
        <dbReference type="ChEBI" id="CHEBI:456216"/>
        <dbReference type="EC" id="2.7.11.1"/>
    </reaction>
</comment>
<evidence type="ECO:0000256" key="5">
    <source>
        <dbReference type="ARBA" id="ARBA00022741"/>
    </source>
</evidence>
<dbReference type="Gene3D" id="2.160.20.80">
    <property type="entry name" value="E3 ubiquitin-protein ligase SopA"/>
    <property type="match status" value="1"/>
</dbReference>
<dbReference type="PROSITE" id="PS00108">
    <property type="entry name" value="PROTEIN_KINASE_ST"/>
    <property type="match status" value="1"/>
</dbReference>
<proteinExistence type="inferred from homology"/>
<dbReference type="PROSITE" id="PS00107">
    <property type="entry name" value="PROTEIN_KINASE_ATP"/>
    <property type="match status" value="1"/>
</dbReference>
<comment type="similarity">
    <text evidence="1">Belongs to the protein kinase superfamily. NEK Ser/Thr protein kinase family. NIMA subfamily.</text>
</comment>
<dbReference type="InterPro" id="IPR008271">
    <property type="entry name" value="Ser/Thr_kinase_AS"/>
</dbReference>
<comment type="catalytic activity">
    <reaction evidence="9">
        <text>L-seryl-[protein] + ATP = O-phospho-L-seryl-[protein] + ADP + H(+)</text>
        <dbReference type="Rhea" id="RHEA:17989"/>
        <dbReference type="Rhea" id="RHEA-COMP:9863"/>
        <dbReference type="Rhea" id="RHEA-COMP:11604"/>
        <dbReference type="ChEBI" id="CHEBI:15378"/>
        <dbReference type="ChEBI" id="CHEBI:29999"/>
        <dbReference type="ChEBI" id="CHEBI:30616"/>
        <dbReference type="ChEBI" id="CHEBI:83421"/>
        <dbReference type="ChEBI" id="CHEBI:456216"/>
        <dbReference type="EC" id="2.7.11.1"/>
    </reaction>
</comment>
<feature type="region of interest" description="Disordered" evidence="11">
    <location>
        <begin position="475"/>
        <end position="505"/>
    </location>
</feature>
<evidence type="ECO:0000256" key="1">
    <source>
        <dbReference type="ARBA" id="ARBA00010886"/>
    </source>
</evidence>
<dbReference type="PANTHER" id="PTHR43671">
    <property type="entry name" value="SERINE/THREONINE-PROTEIN KINASE NEK"/>
    <property type="match status" value="1"/>
</dbReference>
<dbReference type="InterPro" id="IPR017441">
    <property type="entry name" value="Protein_kinase_ATP_BS"/>
</dbReference>
<dbReference type="InterPro" id="IPR050660">
    <property type="entry name" value="NEK_Ser/Thr_kinase"/>
</dbReference>
<keyword evidence="7 10" id="KW-0067">ATP-binding</keyword>
<dbReference type="SMART" id="SM00220">
    <property type="entry name" value="S_TKc"/>
    <property type="match status" value="1"/>
</dbReference>
<evidence type="ECO:0000256" key="10">
    <source>
        <dbReference type="PROSITE-ProRule" id="PRU10141"/>
    </source>
</evidence>
<feature type="binding site" evidence="10">
    <location>
        <position position="233"/>
    </location>
    <ligand>
        <name>ATP</name>
        <dbReference type="ChEBI" id="CHEBI:30616"/>
    </ligand>
</feature>
<dbReference type="Pfam" id="PF00069">
    <property type="entry name" value="Pkinase"/>
    <property type="match status" value="1"/>
</dbReference>
<name>C6HJW2_AJECH</name>
<accession>C6HJW2</accession>
<evidence type="ECO:0000256" key="9">
    <source>
        <dbReference type="ARBA" id="ARBA00048679"/>
    </source>
</evidence>
<evidence type="ECO:0000256" key="6">
    <source>
        <dbReference type="ARBA" id="ARBA00022777"/>
    </source>
</evidence>
<dbReference type="OMA" id="NAPFDNA"/>
<gene>
    <name evidence="13" type="ORF">HCDG_06493</name>
</gene>
<dbReference type="SUPFAM" id="SSF56112">
    <property type="entry name" value="Protein kinase-like (PK-like)"/>
    <property type="match status" value="1"/>
</dbReference>
<feature type="compositionally biased region" description="Basic and acidic residues" evidence="11">
    <location>
        <begin position="628"/>
        <end position="640"/>
    </location>
</feature>
<dbReference type="EMBL" id="GG692429">
    <property type="protein sequence ID" value="EER39388.1"/>
    <property type="molecule type" value="Genomic_DNA"/>
</dbReference>
<evidence type="ECO:0000256" key="2">
    <source>
        <dbReference type="ARBA" id="ARBA00012513"/>
    </source>
</evidence>
<evidence type="ECO:0000259" key="12">
    <source>
        <dbReference type="PROSITE" id="PS50011"/>
    </source>
</evidence>
<dbReference type="EC" id="2.7.11.1" evidence="2"/>
<dbReference type="AlphaFoldDB" id="C6HJW2"/>
<feature type="domain" description="Protein kinase" evidence="12">
    <location>
        <begin position="204"/>
        <end position="457"/>
    </location>
</feature>
<organism evidence="13 14">
    <name type="scientific">Ajellomyces capsulatus (strain H143)</name>
    <name type="common">Darling's disease fungus</name>
    <name type="synonym">Histoplasma capsulatum</name>
    <dbReference type="NCBI Taxonomy" id="544712"/>
    <lineage>
        <taxon>Eukaryota</taxon>
        <taxon>Fungi</taxon>
        <taxon>Dikarya</taxon>
        <taxon>Ascomycota</taxon>
        <taxon>Pezizomycotina</taxon>
        <taxon>Eurotiomycetes</taxon>
        <taxon>Eurotiomycetidae</taxon>
        <taxon>Onygenales</taxon>
        <taxon>Ajellomycetaceae</taxon>
        <taxon>Histoplasma</taxon>
    </lineage>
</organism>
<evidence type="ECO:0000313" key="13">
    <source>
        <dbReference type="EMBL" id="EER39388.1"/>
    </source>
</evidence>
<evidence type="ECO:0000256" key="7">
    <source>
        <dbReference type="ARBA" id="ARBA00022840"/>
    </source>
</evidence>
<evidence type="ECO:0000256" key="8">
    <source>
        <dbReference type="ARBA" id="ARBA00047899"/>
    </source>
</evidence>
<evidence type="ECO:0000256" key="4">
    <source>
        <dbReference type="ARBA" id="ARBA00022679"/>
    </source>
</evidence>
<dbReference type="VEuPathDB" id="FungiDB:HCDG_06493"/>
<keyword evidence="4" id="KW-0808">Transferase</keyword>
<keyword evidence="3" id="KW-0723">Serine/threonine-protein kinase</keyword>
<dbReference type="Proteomes" id="UP000002624">
    <property type="component" value="Unassembled WGS sequence"/>
</dbReference>
<keyword evidence="5 10" id="KW-0547">Nucleotide-binding</keyword>
<dbReference type="CDD" id="cd00180">
    <property type="entry name" value="PKc"/>
    <property type="match status" value="1"/>
</dbReference>
<dbReference type="InterPro" id="IPR011009">
    <property type="entry name" value="Kinase-like_dom_sf"/>
</dbReference>
<dbReference type="STRING" id="544712.C6HJW2"/>
<dbReference type="InterPro" id="IPR000719">
    <property type="entry name" value="Prot_kinase_dom"/>
</dbReference>
<reference evidence="14" key="1">
    <citation type="submission" date="2009-05" db="EMBL/GenBank/DDBJ databases">
        <title>The genome sequence of Ajellomyces capsulatus strain H143.</title>
        <authorList>
            <person name="Champion M."/>
            <person name="Cuomo C.A."/>
            <person name="Ma L.-J."/>
            <person name="Henn M.R."/>
            <person name="Sil A."/>
            <person name="Goldman B."/>
            <person name="Young S.K."/>
            <person name="Kodira C.D."/>
            <person name="Zeng Q."/>
            <person name="Koehrsen M."/>
            <person name="Alvarado L."/>
            <person name="Berlin A.M."/>
            <person name="Borenstein D."/>
            <person name="Chen Z."/>
            <person name="Engels R."/>
            <person name="Freedman E."/>
            <person name="Gellesch M."/>
            <person name="Goldberg J."/>
            <person name="Griggs A."/>
            <person name="Gujja S."/>
            <person name="Heiman D.I."/>
            <person name="Hepburn T.A."/>
            <person name="Howarth C."/>
            <person name="Jen D."/>
            <person name="Larson L."/>
            <person name="Lewis B."/>
            <person name="Mehta T."/>
            <person name="Park D."/>
            <person name="Pearson M."/>
            <person name="Roberts A."/>
            <person name="Saif S."/>
            <person name="Shea T.D."/>
            <person name="Shenoy N."/>
            <person name="Sisk P."/>
            <person name="Stolte C."/>
            <person name="Sykes S."/>
            <person name="Walk T."/>
            <person name="White J."/>
            <person name="Yandava C."/>
            <person name="Klein B."/>
            <person name="McEwen J.G."/>
            <person name="Puccia R."/>
            <person name="Goldman G.H."/>
            <person name="Felipe M.S."/>
            <person name="Nino-Vega G."/>
            <person name="San-Blas G."/>
            <person name="Taylor J.W."/>
            <person name="Mendoza L."/>
            <person name="Galagan J.E."/>
            <person name="Nusbaum C."/>
            <person name="Birren B.W."/>
        </authorList>
    </citation>
    <scope>NUCLEOTIDE SEQUENCE [LARGE SCALE GENOMIC DNA]</scope>
    <source>
        <strain evidence="14">H143</strain>
    </source>
</reference>
<dbReference type="Gene3D" id="1.10.510.10">
    <property type="entry name" value="Transferase(Phosphotransferase) domain 1"/>
    <property type="match status" value="1"/>
</dbReference>
<protein>
    <recommendedName>
        <fullName evidence="2">non-specific serine/threonine protein kinase</fullName>
        <ecNumber evidence="2">2.7.11.1</ecNumber>
    </recommendedName>
</protein>
<dbReference type="PANTHER" id="PTHR43671:SF98">
    <property type="entry name" value="SERINE_THREONINE-PROTEIN KINASE NEK11"/>
    <property type="match status" value="1"/>
</dbReference>
<sequence>MPRLDTHPLALFSLIPRNERAEAVVADPLNAHLVSLFKNKPVLDIGLNVRSKSCNTLATLGRGDVDVYVAGSSISKTQCSFERDPNTNVVMLYDRSHSQTTRVFGGDNDESMPFEYGRLRKVVVQDKVNTMLGMGGEGRNLVLFELKWHLSAAEMIGKNWKNISPDIEDNPRIARTIDDAETVLPSRRETRPHTSGRVGLKMRYATIDRIGSGKFGEVYKVVDADLGRLMAVKILKQAVSGATEEQEVASYYALKREVETLARFSHPCIVDYIASQGWGGPKVEIFMGLKEGTLESLVEIGTATRFADSLFLHMLQALDFLAFHGIIHRDVKPENILYVTGSDGQYLFQLGDFGLCNRKVIAESHVGTPIYMAPEFYQEKEQTHKVDVWALFVTMLWTLDTGFRQMCKSHNSVGEIQKAVSLAASQSPTVALIKEMAIVDAENRASAAQMLLKHYKGEGLSTPQNQVPALRTTPAAPATPVSRAGQPKGPQNHASPPSAAGQYGVGKALQDPSQRLALDPMTGVRLGQAFTPPFAENPQIPGGFPFGNAPFDNAPFGNAPFDNAPFDNAPFDNAPFGNAPFGNAPFGNAPFGNAPFGNAPFDNAPFGNTPFGNAPFGNANLRPRKSRERAGKGKERAYFS</sequence>
<evidence type="ECO:0000256" key="3">
    <source>
        <dbReference type="ARBA" id="ARBA00022527"/>
    </source>
</evidence>
<dbReference type="OrthoDB" id="4062651at2759"/>
<evidence type="ECO:0000256" key="11">
    <source>
        <dbReference type="SAM" id="MobiDB-lite"/>
    </source>
</evidence>
<dbReference type="SUPFAM" id="SSF141571">
    <property type="entry name" value="Pentapeptide repeat-like"/>
    <property type="match status" value="1"/>
</dbReference>
<dbReference type="HOGENOM" id="CLU_029466_0_0_1"/>
<keyword evidence="6 13" id="KW-0418">Kinase</keyword>
<dbReference type="GO" id="GO:0005524">
    <property type="term" value="F:ATP binding"/>
    <property type="evidence" value="ECO:0007669"/>
    <property type="project" value="UniProtKB-UniRule"/>
</dbReference>
<dbReference type="GO" id="GO:0004674">
    <property type="term" value="F:protein serine/threonine kinase activity"/>
    <property type="evidence" value="ECO:0007669"/>
    <property type="project" value="UniProtKB-KW"/>
</dbReference>
<dbReference type="PROSITE" id="PS50011">
    <property type="entry name" value="PROTEIN_KINASE_DOM"/>
    <property type="match status" value="1"/>
</dbReference>